<evidence type="ECO:0000256" key="5">
    <source>
        <dbReference type="PROSITE-ProRule" id="PRU00070"/>
    </source>
</evidence>
<gene>
    <name evidence="8" type="primary">DMRTB1</name>
    <name evidence="8" type="ORF">BLAG_LOCUS18198</name>
</gene>
<comment type="subcellular location">
    <subcellularLocation>
        <location evidence="5">Nucleus</location>
    </subcellularLocation>
</comment>
<feature type="domain" description="DM" evidence="7">
    <location>
        <begin position="108"/>
        <end position="159"/>
    </location>
</feature>
<dbReference type="Gene3D" id="4.10.1040.10">
    <property type="entry name" value="DM DNA-binding domain"/>
    <property type="match status" value="1"/>
</dbReference>
<dbReference type="InterPro" id="IPR001275">
    <property type="entry name" value="DM_DNA-bd"/>
</dbReference>
<protein>
    <submittedName>
        <fullName evidence="8">DMRTB1 protein</fullName>
    </submittedName>
</protein>
<dbReference type="Proteomes" id="UP000838412">
    <property type="component" value="Chromosome 4"/>
</dbReference>
<keyword evidence="1 5" id="KW-0479">Metal-binding</keyword>
<evidence type="ECO:0000256" key="3">
    <source>
        <dbReference type="ARBA" id="ARBA00023125"/>
    </source>
</evidence>
<feature type="region of interest" description="Disordered" evidence="6">
    <location>
        <begin position="255"/>
        <end position="412"/>
    </location>
</feature>
<feature type="DNA-binding region" description="DM" evidence="5">
    <location>
        <begin position="108"/>
        <end position="159"/>
    </location>
</feature>
<dbReference type="GO" id="GO:0005634">
    <property type="term" value="C:nucleus"/>
    <property type="evidence" value="ECO:0007669"/>
    <property type="project" value="UniProtKB-SubCell"/>
</dbReference>
<feature type="compositionally biased region" description="Basic and acidic residues" evidence="6">
    <location>
        <begin position="165"/>
        <end position="181"/>
    </location>
</feature>
<name>A0A8J9ZTX9_BRALA</name>
<evidence type="ECO:0000313" key="9">
    <source>
        <dbReference type="Proteomes" id="UP000838412"/>
    </source>
</evidence>
<keyword evidence="3 5" id="KW-0238">DNA-binding</keyword>
<organism evidence="8 9">
    <name type="scientific">Branchiostoma lanceolatum</name>
    <name type="common">Common lancelet</name>
    <name type="synonym">Amphioxus lanceolatum</name>
    <dbReference type="NCBI Taxonomy" id="7740"/>
    <lineage>
        <taxon>Eukaryota</taxon>
        <taxon>Metazoa</taxon>
        <taxon>Chordata</taxon>
        <taxon>Cephalochordata</taxon>
        <taxon>Leptocardii</taxon>
        <taxon>Amphioxiformes</taxon>
        <taxon>Branchiostomatidae</taxon>
        <taxon>Branchiostoma</taxon>
    </lineage>
</organism>
<feature type="region of interest" description="Disordered" evidence="6">
    <location>
        <begin position="165"/>
        <end position="190"/>
    </location>
</feature>
<dbReference type="PROSITE" id="PS40000">
    <property type="entry name" value="DM_1"/>
    <property type="match status" value="1"/>
</dbReference>
<proteinExistence type="predicted"/>
<evidence type="ECO:0000256" key="4">
    <source>
        <dbReference type="ARBA" id="ARBA00023242"/>
    </source>
</evidence>
<dbReference type="PROSITE" id="PS50809">
    <property type="entry name" value="DM_2"/>
    <property type="match status" value="1"/>
</dbReference>
<evidence type="ECO:0000256" key="1">
    <source>
        <dbReference type="ARBA" id="ARBA00022723"/>
    </source>
</evidence>
<evidence type="ECO:0000259" key="7">
    <source>
        <dbReference type="PROSITE" id="PS50809"/>
    </source>
</evidence>
<dbReference type="Pfam" id="PF00751">
    <property type="entry name" value="DM"/>
    <property type="match status" value="1"/>
</dbReference>
<dbReference type="OrthoDB" id="6099493at2759"/>
<dbReference type="GO" id="GO:0006355">
    <property type="term" value="P:regulation of DNA-templated transcription"/>
    <property type="evidence" value="ECO:0007669"/>
    <property type="project" value="InterPro"/>
</dbReference>
<dbReference type="InterPro" id="IPR036407">
    <property type="entry name" value="DM_DNA-bd_sf"/>
</dbReference>
<keyword evidence="9" id="KW-1185">Reference proteome</keyword>
<dbReference type="EMBL" id="OV696689">
    <property type="protein sequence ID" value="CAH1263539.1"/>
    <property type="molecule type" value="Genomic_DNA"/>
</dbReference>
<dbReference type="SUPFAM" id="SSF82927">
    <property type="entry name" value="Cysteine-rich DNA binding domain, (DM domain)"/>
    <property type="match status" value="1"/>
</dbReference>
<dbReference type="GO" id="GO:0043565">
    <property type="term" value="F:sequence-specific DNA binding"/>
    <property type="evidence" value="ECO:0007669"/>
    <property type="project" value="InterPro"/>
</dbReference>
<sequence>MERYTPENIERRRAFLAWREAVRPEDVYFADETGFNFQTDRRNRGRALEGQVLPQVSLAGFFARRCEVCLFKAIDITDVQPYQSVTPSGGGGDKSPLASSMERKEYQCKKCRVHGVDIPLKGHKGKCPWEQCACEGCEQVKSYRRQHMHDGRAMTAVEVIDIANMKRGEKPKKQSAKDKVTSKQQARGVRNTELYRALNRSMEELAQSTPTVHPAHHLRKACLDFSAESKSKSKSKGKATPPDKYSYVSTAVYKSYPVGSGSSHRQDYPRPGSSRQDDFPRPSSSYEGNYPRPGSSRQDDFPRPSSSYEGNYPRPGSSRQDDFPRPSSSYEDNYPRPGSSRQDDFPRPSSSYEDDYPRPGSSRQDDFPRPSSSYEDNYPRPGSSRQDDFPRPSSSYEDDYPRPGSSRQADMDDDVRRLTEMFPGAQQSLGLSLLYDIRATAGNMDSTVDQLIGILKPTTPSPKRSCPPRLTRLSTIFPKVDRGILAAVSQQAENTPSAVETVMRLFHSPDIRPTPVCAPGGRSKRRGRVLFGGSEVKHTPGWRTPRREEETVGKVVNFNKTVEAALQAAEEAQEISGGATYSITRTEVPSCSTQGRPTPVKKRIVTCKQCGEMCDRRQKFCHACGGIISNREERY</sequence>
<evidence type="ECO:0000256" key="2">
    <source>
        <dbReference type="ARBA" id="ARBA00022833"/>
    </source>
</evidence>
<accession>A0A8J9ZTX9</accession>
<dbReference type="AlphaFoldDB" id="A0A8J9ZTX9"/>
<keyword evidence="4 5" id="KW-0539">Nucleus</keyword>
<reference evidence="8" key="1">
    <citation type="submission" date="2022-01" db="EMBL/GenBank/DDBJ databases">
        <authorList>
            <person name="Braso-Vives M."/>
        </authorList>
    </citation>
    <scope>NUCLEOTIDE SEQUENCE</scope>
</reference>
<dbReference type="SMART" id="SM00301">
    <property type="entry name" value="DM"/>
    <property type="match status" value="1"/>
</dbReference>
<evidence type="ECO:0000313" key="8">
    <source>
        <dbReference type="EMBL" id="CAH1263539.1"/>
    </source>
</evidence>
<dbReference type="GO" id="GO:0046872">
    <property type="term" value="F:metal ion binding"/>
    <property type="evidence" value="ECO:0007669"/>
    <property type="project" value="UniProtKB-KW"/>
</dbReference>
<keyword evidence="2 5" id="KW-0862">Zinc</keyword>
<evidence type="ECO:0000256" key="6">
    <source>
        <dbReference type="SAM" id="MobiDB-lite"/>
    </source>
</evidence>